<dbReference type="GO" id="GO:0004812">
    <property type="term" value="F:aminoacyl-tRNA ligase activity"/>
    <property type="evidence" value="ECO:0007669"/>
    <property type="project" value="InterPro"/>
</dbReference>
<dbReference type="InterPro" id="IPR006075">
    <property type="entry name" value="Asn/Gln-tRNA_Trfase_suB/E_cat"/>
</dbReference>
<evidence type="ECO:0000313" key="9">
    <source>
        <dbReference type="Proteomes" id="UP000001400"/>
    </source>
</evidence>
<dbReference type="InterPro" id="IPR023168">
    <property type="entry name" value="GatB_Yqey_C_2"/>
</dbReference>
<organism evidence="8 9">
    <name type="scientific">Aciduliprofundum boonei (strain DSM 19572 / T469)</name>
    <dbReference type="NCBI Taxonomy" id="439481"/>
    <lineage>
        <taxon>Archaea</taxon>
        <taxon>Methanobacteriati</taxon>
        <taxon>Thermoplasmatota</taxon>
        <taxon>DHVE2 group</taxon>
        <taxon>Candidatus Aciduliprofundum</taxon>
    </lineage>
</organism>
<dbReference type="eggNOG" id="arCOG01719">
    <property type="taxonomic scope" value="Archaea"/>
</dbReference>
<protein>
    <recommendedName>
        <fullName evidence="6">Glutamyl-tRNA(Gln) amidotransferase subunit E</fullName>
        <shortName evidence="6">Glu-ADT subunit E</shortName>
        <ecNumber evidence="6">6.3.5.-</ecNumber>
    </recommendedName>
</protein>
<proteinExistence type="inferred from homology"/>
<dbReference type="InterPro" id="IPR029351">
    <property type="entry name" value="GAD_dom"/>
</dbReference>
<evidence type="ECO:0000256" key="6">
    <source>
        <dbReference type="HAMAP-Rule" id="MF_00588"/>
    </source>
</evidence>
<dbReference type="NCBIfam" id="TIGR00134">
    <property type="entry name" value="gatE_arch"/>
    <property type="match status" value="1"/>
</dbReference>
<dbReference type="InterPro" id="IPR042114">
    <property type="entry name" value="GatB_C_1"/>
</dbReference>
<dbReference type="InterPro" id="IPR004414">
    <property type="entry name" value="GatE"/>
</dbReference>
<feature type="domain" description="Asn/Gln amidotransferase" evidence="7">
    <location>
        <begin position="466"/>
        <end position="588"/>
    </location>
</feature>
<dbReference type="Pfam" id="PF02637">
    <property type="entry name" value="GatB_Yqey"/>
    <property type="match status" value="1"/>
</dbReference>
<dbReference type="STRING" id="439481.Aboo_1225"/>
<dbReference type="AlphaFoldDB" id="B5ICF8"/>
<gene>
    <name evidence="6" type="primary">gatE</name>
    <name evidence="8" type="ordered locus">Aboo_1225</name>
</gene>
<dbReference type="Pfam" id="PF02934">
    <property type="entry name" value="GatB_N"/>
    <property type="match status" value="1"/>
</dbReference>
<evidence type="ECO:0000259" key="7">
    <source>
        <dbReference type="SMART" id="SM00845"/>
    </source>
</evidence>
<dbReference type="InterPro" id="IPR018027">
    <property type="entry name" value="Asn/Gln_amidotransferase"/>
</dbReference>
<accession>B5ICF8</accession>
<keyword evidence="4 6" id="KW-0648">Protein biosynthesis</keyword>
<dbReference type="SMART" id="SM00845">
    <property type="entry name" value="GatB_Yqey"/>
    <property type="match status" value="1"/>
</dbReference>
<dbReference type="GO" id="GO:0006412">
    <property type="term" value="P:translation"/>
    <property type="evidence" value="ECO:0007669"/>
    <property type="project" value="UniProtKB-UniRule"/>
</dbReference>
<dbReference type="SUPFAM" id="SSF55931">
    <property type="entry name" value="Glutamine synthetase/guanido kinase"/>
    <property type="match status" value="1"/>
</dbReference>
<dbReference type="PANTHER" id="PTHR11659:SF2">
    <property type="entry name" value="GLUTAMYL-TRNA(GLN) AMIDOTRANSFERASE SUBUNIT E"/>
    <property type="match status" value="1"/>
</dbReference>
<dbReference type="NCBIfam" id="NF003107">
    <property type="entry name" value="PRK04028.1"/>
    <property type="match status" value="1"/>
</dbReference>
<dbReference type="InterPro" id="IPR017958">
    <property type="entry name" value="Gln-tRNA_amidoTrfase_suB_CS"/>
</dbReference>
<keyword evidence="9" id="KW-1185">Reference proteome</keyword>
<dbReference type="EMBL" id="CP001941">
    <property type="protein sequence ID" value="ADD09033.1"/>
    <property type="molecule type" value="Genomic_DNA"/>
</dbReference>
<dbReference type="EC" id="6.3.5.-" evidence="6"/>
<dbReference type="HAMAP" id="MF_00588">
    <property type="entry name" value="GatE"/>
    <property type="match status" value="1"/>
</dbReference>
<comment type="function">
    <text evidence="6">Allows the formation of correctly charged Gln-tRNA(Gln) through the transamidation of misacylated Glu-tRNA(Gln) in organisms which lack glutaminyl-tRNA synthetase. The reaction takes place in the presence of glutamine and ATP through an activated gamma-phospho-Glu-tRNA(Gln). The GatDE system is specific for glutamate and does not act on aspartate.</text>
</comment>
<keyword evidence="2 6" id="KW-0547">Nucleotide-binding</keyword>
<dbReference type="Gene3D" id="3.30.1360.30">
    <property type="entry name" value="GAD-like domain"/>
    <property type="match status" value="1"/>
</dbReference>
<dbReference type="Gene3D" id="1.10.150.380">
    <property type="entry name" value="GatB domain, N-terminal subdomain"/>
    <property type="match status" value="1"/>
</dbReference>
<dbReference type="GO" id="GO:0050567">
    <property type="term" value="F:glutaminyl-tRNA synthase (glutamine-hydrolyzing) activity"/>
    <property type="evidence" value="ECO:0007669"/>
    <property type="project" value="UniProtKB-UniRule"/>
</dbReference>
<dbReference type="RefSeq" id="WP_008083858.1">
    <property type="nucleotide sequence ID" value="NC_013926.1"/>
</dbReference>
<dbReference type="GO" id="GO:0005524">
    <property type="term" value="F:ATP binding"/>
    <property type="evidence" value="ECO:0007669"/>
    <property type="project" value="UniProtKB-KW"/>
</dbReference>
<evidence type="ECO:0000256" key="1">
    <source>
        <dbReference type="ARBA" id="ARBA00022598"/>
    </source>
</evidence>
<evidence type="ECO:0000256" key="5">
    <source>
        <dbReference type="ARBA" id="ARBA00047913"/>
    </source>
</evidence>
<dbReference type="InterPro" id="IPR017959">
    <property type="entry name" value="Asn/Gln-tRNA_amidoTrfase_suB/E"/>
</dbReference>
<dbReference type="PROSITE" id="PS01234">
    <property type="entry name" value="GATB"/>
    <property type="match status" value="1"/>
</dbReference>
<comment type="catalytic activity">
    <reaction evidence="5 6">
        <text>L-glutamyl-tRNA(Gln) + L-glutamine + ATP + H2O = L-glutaminyl-tRNA(Gln) + L-glutamate + ADP + phosphate + H(+)</text>
        <dbReference type="Rhea" id="RHEA:17521"/>
        <dbReference type="Rhea" id="RHEA-COMP:9681"/>
        <dbReference type="Rhea" id="RHEA-COMP:9684"/>
        <dbReference type="ChEBI" id="CHEBI:15377"/>
        <dbReference type="ChEBI" id="CHEBI:15378"/>
        <dbReference type="ChEBI" id="CHEBI:29985"/>
        <dbReference type="ChEBI" id="CHEBI:30616"/>
        <dbReference type="ChEBI" id="CHEBI:43474"/>
        <dbReference type="ChEBI" id="CHEBI:58359"/>
        <dbReference type="ChEBI" id="CHEBI:78520"/>
        <dbReference type="ChEBI" id="CHEBI:78521"/>
        <dbReference type="ChEBI" id="CHEBI:456216"/>
    </reaction>
</comment>
<dbReference type="InterPro" id="IPR014746">
    <property type="entry name" value="Gln_synth/guanido_kin_cat_dom"/>
</dbReference>
<keyword evidence="1 6" id="KW-0436">Ligase</keyword>
<dbReference type="KEGG" id="abi:Aboo_1225"/>
<dbReference type="GO" id="GO:0070681">
    <property type="term" value="P:glutaminyl-tRNAGln biosynthesis via transamidation"/>
    <property type="evidence" value="ECO:0007669"/>
    <property type="project" value="TreeGrafter"/>
</dbReference>
<dbReference type="Proteomes" id="UP000001400">
    <property type="component" value="Chromosome"/>
</dbReference>
<evidence type="ECO:0000313" key="8">
    <source>
        <dbReference type="EMBL" id="ADD09033.1"/>
    </source>
</evidence>
<evidence type="ECO:0000256" key="4">
    <source>
        <dbReference type="ARBA" id="ARBA00022917"/>
    </source>
</evidence>
<reference evidence="8" key="1">
    <citation type="submission" date="2010-02" db="EMBL/GenBank/DDBJ databases">
        <title>Complete sequence of Aciduliprofundum boonei T469.</title>
        <authorList>
            <consortium name="US DOE Joint Genome Institute"/>
            <person name="Lucas S."/>
            <person name="Copeland A."/>
            <person name="Lapidus A."/>
            <person name="Cheng J.-F."/>
            <person name="Bruce D."/>
            <person name="Goodwin L."/>
            <person name="Pitluck S."/>
            <person name="Saunders E."/>
            <person name="Detter J.C."/>
            <person name="Han C."/>
            <person name="Tapia R."/>
            <person name="Land M."/>
            <person name="Hauser L."/>
            <person name="Kyrpides N."/>
            <person name="Mikhailova N."/>
            <person name="Flores G."/>
            <person name="Reysenbach A.-L."/>
            <person name="Woyke T."/>
        </authorList>
    </citation>
    <scope>NUCLEOTIDE SEQUENCE</scope>
    <source>
        <strain evidence="8">T469</strain>
    </source>
</reference>
<dbReference type="Pfam" id="PF02938">
    <property type="entry name" value="GAD"/>
    <property type="match status" value="1"/>
</dbReference>
<keyword evidence="3 6" id="KW-0067">ATP-binding</keyword>
<evidence type="ECO:0000256" key="2">
    <source>
        <dbReference type="ARBA" id="ARBA00022741"/>
    </source>
</evidence>
<sequence length="596" mass="67565">MVKSGLEIHQQLATKKLFCNCDSKLSDNVIYKFERVLRPTQSEMGEIDKAAIEESLKHRKFIYEATDNSCLVEADEEPPHDLNREALDVALTVALMLHAKIVDEIHIMRKIVIDGSNTSGFQRTALIAVDGYIETSFGKVRIPTICLEEEAARKIEEKDDYVVYRLDRLGIPLIEISTAPDMKNGEEVKEVAQKIGYILRATKKVRRGVGTIRQDINLSTGQGRVEIKGASKLNMIPKWVNMEIERQEMLKEIARILQERRAMVDEKIYDLTEIFEDTESKIIKKMLKKGGKVLGIRLFGYVGVLKNDKYRLGREFADRVRVIGIRGLFHSDELPAYGISAEEVEKIRDLMGLGEQDAFVIIAEMEDKAKLGLEKVIERAKIAIKGVPDETRGPRDDGTTYYLRPLPGGARMYPETDIPPIRISKEHLQKLVSSLPPMPEERVKELLSLGINEELAWQLIHEGKDDLFEYLSKNFGYPTVVARALLLGCDEIDYKAIFKALKDGKFAKEAVEEIVERACGGENIDDLIQNFSTEVDVDAVIDKIIKEKKELIEERGEMAFKPLMGLVMKELRGKVDGKIIAEKLKVALKEHLEKNK</sequence>
<dbReference type="Gene3D" id="1.10.10.410">
    <property type="match status" value="1"/>
</dbReference>
<comment type="similarity">
    <text evidence="6">Belongs to the GatB/GatE family. GatE subfamily.</text>
</comment>
<name>B5ICF8_ACIB4</name>
<dbReference type="GO" id="GO:0005737">
    <property type="term" value="C:cytoplasm"/>
    <property type="evidence" value="ECO:0007669"/>
    <property type="project" value="InterPro"/>
</dbReference>
<dbReference type="OrthoDB" id="7316at2157"/>
<dbReference type="PANTHER" id="PTHR11659">
    <property type="entry name" value="GLUTAMYL-TRNA GLN AMIDOTRANSFERASE SUBUNIT B MITOCHONDRIAL AND PROKARYOTIC PET112-RELATED"/>
    <property type="match status" value="1"/>
</dbReference>
<dbReference type="InterPro" id="IPR003789">
    <property type="entry name" value="Asn/Gln_tRNA_amidoTrase-B-like"/>
</dbReference>
<dbReference type="SUPFAM" id="SSF89095">
    <property type="entry name" value="GatB/YqeY motif"/>
    <property type="match status" value="1"/>
</dbReference>
<evidence type="ECO:0000256" key="3">
    <source>
        <dbReference type="ARBA" id="ARBA00022840"/>
    </source>
</evidence>
<comment type="subunit">
    <text evidence="6">Heterodimer of GatD and GatE.</text>
</comment>
<dbReference type="HOGENOM" id="CLU_030702_0_0_2"/>
<dbReference type="InterPro" id="IPR004115">
    <property type="entry name" value="GAD-like_sf"/>
</dbReference>
<dbReference type="SUPFAM" id="SSF55261">
    <property type="entry name" value="GAD domain-like"/>
    <property type="match status" value="1"/>
</dbReference>
<dbReference type="GeneID" id="8828187"/>